<accession>A0AAF5Q1J2</accession>
<evidence type="ECO:0008006" key="3">
    <source>
        <dbReference type="Google" id="ProtNLM"/>
    </source>
</evidence>
<organism evidence="1 2">
    <name type="scientific">Wuchereria bancrofti</name>
    <dbReference type="NCBI Taxonomy" id="6293"/>
    <lineage>
        <taxon>Eukaryota</taxon>
        <taxon>Metazoa</taxon>
        <taxon>Ecdysozoa</taxon>
        <taxon>Nematoda</taxon>
        <taxon>Chromadorea</taxon>
        <taxon>Rhabditida</taxon>
        <taxon>Spirurina</taxon>
        <taxon>Spiruromorpha</taxon>
        <taxon>Filarioidea</taxon>
        <taxon>Onchocercidae</taxon>
        <taxon>Wuchereria</taxon>
    </lineage>
</organism>
<dbReference type="AlphaFoldDB" id="A0AAF5Q1J2"/>
<reference evidence="1" key="1">
    <citation type="submission" date="2015-03" db="EMBL/GenBank/DDBJ databases">
        <title>Wuchereria bancrofti Genome Sequencing Papua New Guinea Strain.</title>
        <authorList>
            <person name="Small S.T."/>
            <person name="Serre D."/>
            <person name="Zimmerman P.A."/>
        </authorList>
    </citation>
    <scope>NUCLEOTIDE SEQUENCE [LARGE SCALE GENOMIC DNA]</scope>
    <source>
        <strain evidence="1">pt0022</strain>
    </source>
</reference>
<reference evidence="2" key="3">
    <citation type="submission" date="2024-02" db="UniProtKB">
        <authorList>
            <consortium name="WormBaseParasite"/>
        </authorList>
    </citation>
    <scope>IDENTIFICATION</scope>
    <source>
        <strain evidence="2">pt0022</strain>
    </source>
</reference>
<reference evidence="1" key="2">
    <citation type="journal article" date="2016" name="Mol. Ecol.">
        <title>Population genomics of the filarial nematode parasite Wuchereria bancrofti from mosquitoes.</title>
        <authorList>
            <person name="Small S.T."/>
            <person name="Reimer L.J."/>
            <person name="Tisch D.J."/>
            <person name="King C.L."/>
            <person name="Christensen B.M."/>
            <person name="Siba P.M."/>
            <person name="Kazura J.W."/>
            <person name="Serre D."/>
            <person name="Zimmerman P.A."/>
        </authorList>
    </citation>
    <scope>NUCLEOTIDE SEQUENCE</scope>
    <source>
        <strain evidence="1">pt0022</strain>
    </source>
</reference>
<evidence type="ECO:0000313" key="2">
    <source>
        <dbReference type="WBParaSite" id="mrna-Wban_09158"/>
    </source>
</evidence>
<name>A0AAF5Q1J2_WUCBA</name>
<proteinExistence type="predicted"/>
<protein>
    <recommendedName>
        <fullName evidence="3">C-type lectin domain-containing protein</fullName>
    </recommendedName>
</protein>
<dbReference type="WBParaSite" id="mrna-Wban_09158">
    <property type="protein sequence ID" value="mrna-Wban_09158"/>
    <property type="gene ID" value="Wban_09158"/>
</dbReference>
<sequence length="423" mass="49876">MIFISLYANQLDNKNLKRRCDSLSGITCECANPLVQWKNNEGKIFKINEIYYGKEIILCYIMEFINHTNHYDLVSDAQDCKHLEEYYDVSMEPALFLTFRNMEVLNLHLQQHFEIYQSQEIDATTGLSFDMINGFFWFNNTNVVDESILSLINQTNTTDICLKFFLAYNKEKGPILKANKCDAMLSQYIRICYYAINYIKSTTKMIHKKYLQFKAGNLLRNVNVNNISNVNNNSNTVNNVGSNLTADWSNECSYLLWEYDNKKICYVPVIKYFKRTESMHYNLINKMCSSKFPWISARIRNRKQISILRNLTESFLKVNQIHIKHIPILIGLIHMRGMGFIWTTGNNGSYLNLWDSSYNSLYDEMPFWIDPTFHPYLNTTEIHCHRFVIWTHTNDNYARAIPCEYPTNVNLVLCEYDCKIKYK</sequence>
<evidence type="ECO:0000313" key="1">
    <source>
        <dbReference type="Proteomes" id="UP000093561"/>
    </source>
</evidence>
<dbReference type="Proteomes" id="UP000093561">
    <property type="component" value="Unassembled WGS sequence"/>
</dbReference>